<proteinExistence type="predicted"/>
<organism evidence="1">
    <name type="scientific">viral metagenome</name>
    <dbReference type="NCBI Taxonomy" id="1070528"/>
    <lineage>
        <taxon>unclassified sequences</taxon>
        <taxon>metagenomes</taxon>
        <taxon>organismal metagenomes</taxon>
    </lineage>
</organism>
<reference evidence="1" key="1">
    <citation type="journal article" date="2020" name="Nature">
        <title>Giant virus diversity and host interactions through global metagenomics.</title>
        <authorList>
            <person name="Schulz F."/>
            <person name="Roux S."/>
            <person name="Paez-Espino D."/>
            <person name="Jungbluth S."/>
            <person name="Walsh D.A."/>
            <person name="Denef V.J."/>
            <person name="McMahon K.D."/>
            <person name="Konstantinidis K.T."/>
            <person name="Eloe-Fadrosh E.A."/>
            <person name="Kyrpides N.C."/>
            <person name="Woyke T."/>
        </authorList>
    </citation>
    <scope>NUCLEOTIDE SEQUENCE</scope>
    <source>
        <strain evidence="1">GVMAG-M-3300023184-105</strain>
    </source>
</reference>
<dbReference type="EMBL" id="MN739957">
    <property type="protein sequence ID" value="QHT79940.1"/>
    <property type="molecule type" value="Genomic_DNA"/>
</dbReference>
<name>A0A6C0HHV8_9ZZZZ</name>
<dbReference type="AlphaFoldDB" id="A0A6C0HHV8"/>
<evidence type="ECO:0000313" key="1">
    <source>
        <dbReference type="EMBL" id="QHT79940.1"/>
    </source>
</evidence>
<protein>
    <submittedName>
        <fullName evidence="1">Uncharacterized protein</fullName>
    </submittedName>
</protein>
<accession>A0A6C0HHV8</accession>
<sequence>MVLSGTKKTSSLSSIVNQYQGGGNNKPGLFPQVGRSSWTSVAYESQGIPAGNCCKLANLTRLNFTRLTPPVSTYIHVPRLTPKFG</sequence>